<gene>
    <name evidence="1" type="ORF">OUZ56_016634</name>
</gene>
<name>A0ABR0AR52_9CRUS</name>
<keyword evidence="2" id="KW-1185">Reference proteome</keyword>
<reference evidence="1 2" key="1">
    <citation type="journal article" date="2023" name="Nucleic Acids Res.">
        <title>The hologenome of Daphnia magna reveals possible DNA methylation and microbiome-mediated evolution of the host genome.</title>
        <authorList>
            <person name="Chaturvedi A."/>
            <person name="Li X."/>
            <person name="Dhandapani V."/>
            <person name="Marshall H."/>
            <person name="Kissane S."/>
            <person name="Cuenca-Cambronero M."/>
            <person name="Asole G."/>
            <person name="Calvet F."/>
            <person name="Ruiz-Romero M."/>
            <person name="Marangio P."/>
            <person name="Guigo R."/>
            <person name="Rago D."/>
            <person name="Mirbahai L."/>
            <person name="Eastwood N."/>
            <person name="Colbourne J.K."/>
            <person name="Zhou J."/>
            <person name="Mallon E."/>
            <person name="Orsini L."/>
        </authorList>
    </citation>
    <scope>NUCLEOTIDE SEQUENCE [LARGE SCALE GENOMIC DNA]</scope>
    <source>
        <strain evidence="1">LRV0_1</strain>
    </source>
</reference>
<accession>A0ABR0AR52</accession>
<sequence>MANPFSNVMDLFEDKSVPVLSEVPLRSIPGFCYIYQWQESSKKEKWRRDDNRWKQDEWSKQFKKSAYTHLTYEK</sequence>
<evidence type="ECO:0000313" key="2">
    <source>
        <dbReference type="Proteomes" id="UP001234178"/>
    </source>
</evidence>
<evidence type="ECO:0000313" key="1">
    <source>
        <dbReference type="EMBL" id="KAK4027592.1"/>
    </source>
</evidence>
<organism evidence="1 2">
    <name type="scientific">Daphnia magna</name>
    <dbReference type="NCBI Taxonomy" id="35525"/>
    <lineage>
        <taxon>Eukaryota</taxon>
        <taxon>Metazoa</taxon>
        <taxon>Ecdysozoa</taxon>
        <taxon>Arthropoda</taxon>
        <taxon>Crustacea</taxon>
        <taxon>Branchiopoda</taxon>
        <taxon>Diplostraca</taxon>
        <taxon>Cladocera</taxon>
        <taxon>Anomopoda</taxon>
        <taxon>Daphniidae</taxon>
        <taxon>Daphnia</taxon>
    </lineage>
</organism>
<proteinExistence type="predicted"/>
<comment type="caution">
    <text evidence="1">The sequence shown here is derived from an EMBL/GenBank/DDBJ whole genome shotgun (WGS) entry which is preliminary data.</text>
</comment>
<dbReference type="Proteomes" id="UP001234178">
    <property type="component" value="Unassembled WGS sequence"/>
</dbReference>
<dbReference type="EMBL" id="JAOYFB010000038">
    <property type="protein sequence ID" value="KAK4027592.1"/>
    <property type="molecule type" value="Genomic_DNA"/>
</dbReference>
<protein>
    <submittedName>
        <fullName evidence="1">Uncharacterized protein</fullName>
    </submittedName>
</protein>